<dbReference type="InterPro" id="IPR008964">
    <property type="entry name" value="Invasin/intimin_cell_adhesion"/>
</dbReference>
<dbReference type="RefSeq" id="WP_273614106.1">
    <property type="nucleotide sequence ID" value="NZ_CP117416.1"/>
</dbReference>
<dbReference type="SUPFAM" id="SSF101898">
    <property type="entry name" value="NHL repeat"/>
    <property type="match status" value="2"/>
</dbReference>
<keyword evidence="5" id="KW-1185">Reference proteome</keyword>
<feature type="domain" description="SLH" evidence="3">
    <location>
        <begin position="1499"/>
        <end position="1562"/>
    </location>
</feature>
<dbReference type="SUPFAM" id="SSF63829">
    <property type="entry name" value="Calcium-dependent phosphotriesterase"/>
    <property type="match status" value="1"/>
</dbReference>
<dbReference type="Gene3D" id="2.60.40.1080">
    <property type="match status" value="1"/>
</dbReference>
<organism evidence="4 5">
    <name type="scientific">Paenibacillus kyungheensis</name>
    <dbReference type="NCBI Taxonomy" id="1452732"/>
    <lineage>
        <taxon>Bacteria</taxon>
        <taxon>Bacillati</taxon>
        <taxon>Bacillota</taxon>
        <taxon>Bacilli</taxon>
        <taxon>Bacillales</taxon>
        <taxon>Paenibacillaceae</taxon>
        <taxon>Paenibacillus</taxon>
    </lineage>
</organism>
<evidence type="ECO:0000313" key="5">
    <source>
        <dbReference type="Proteomes" id="UP001220509"/>
    </source>
</evidence>
<sequence>MKKWMILCLAVLIALPGTATTNVFAEDNTTNTTTSNESSSVTNDTYSSGTPVTHVESTNTGVSSNQTNSKPVITLIGDAQIQIKVGSTFSDPGVTVQDDVYPDLKTANITYEYNGSPVTKVDTSLEGIFKIHYNVTNGDNVAADEVIRTVLVTSSKQYIDLSSVNLSNAYGMAYYGDNVYVAQRGVGISRVDLYTGKVTSIVKAARSFMGVALNSSGDLFYTIDSDSHIYKVSHKDMLELPLSNTAFNESSTVFFSDKYNYIYGLAIDAKDNVYFSDYSTRAILKIPAGTNSAQVVIENFTTSFTSFSFDLYGNLYTAGDNEKVYRISSKDLTTTPLQSSSLVNLNPNSYVSAYGIVFLSNGDSYIGSGGSMQKSPIQPIAPIIELLGSSQMTLNVGDTFVEPGVVVKDNAYPNLVATVNYTLNDTPVSSIDTNIAGTYTIYYNVTNPSNLSAEQVTRTVVVNKISGYFDLTNTNIQSPYGMAYHNGYVYVSSYQKGIDRVSVTTGEVEHIVKSSNSFFGVALNKAGDLFYTKNGDKHVYKISAKYLQDLPLDSANFNDYSNVFDSYNNTSMYGLAIDNNDNMYIGSYNYSSNSDSSLIKVNLTTKARQNVLTNNTNSNYHGILGVTTDAKGNLFYSSSGFLSVGLKKISYDHLQSLPVDNSLIESYPSDFYSAVGLVILPDGKGYYSNGISIQPFKKVAPPVITLNGDSYIRLTQGDAYVDAGVAITDSVDSNLQPTVTYTLNGEPVNAIDTSVVGEYIVHYNVKSSSGLNAQEVTRYVSVKAIPTDLTQVELNRPFELAYFNGDVYYADYDRGLYKVSTKTLKVTHLSKGDDIVAVTLNKAGDLYYSKSGDNRVWVLDHKYLQDSELLPYTTSDLEEYSTLYYTAPSQVFNPSSEPINLISTQGMKNATSITGLALDQQDRLYIATTTNDYFSETSTSNIVRLSGANLNPELVASYPTVIRGITISQFGNLYVNVGYAYLYKAKASLLQNLPVATQNFEMMGETNFAYGVAFLPDHTGYVSSAKSGTLTKLDFLDEAEVIPVTGITLDKATLDFKKKSAAQTLKATVTPDNATDSTVLWISSNPSVATVTDGVVTPIGKGTAIISAYSVSQKELFASATVTVKESDDKTSSSGGSQKITLDVDDGKGKTTIPATAVVNRTTQANGQKQDQITFSTDKVIEAITKLKDAAQQTVRLVVPDASDEVSQTDITLPLTAAKDLKNAAMNLEISTNDAKLSVASTSLNNITNDLYFHFVPLKTVAQQNAVANRAKQEQIVKQALGNGDISVVGRPMTIETNLQNQPVQLVMPIDNSAIPQDATAKQQWLNQLRIFIEHSDGDRELVQPSVVDYGNGQTGLQFTVNKFSTFTIVDMQNLASAPTNNSTTDNNNVNTDTTAGVVKPAYIQGYPDQTFRPNNSITRAEMASLLYRLQATAPKASASGNGSYSDVSATFWAHQAIASMQSTGLMKGLTNGKFAPAQPITRAEMAAIVSRWQGLSGAGSSFANDINGHWAANDIKRVTTAGLMQGVSPSSFQPDQPLTRAQAVTILNKILEKTANLTAGNKAWKDVPASHWAYADIMEASNSYTLK</sequence>
<gene>
    <name evidence="4" type="ORF">PQ456_21835</name>
</gene>
<dbReference type="Gene3D" id="2.120.10.30">
    <property type="entry name" value="TolB, C-terminal domain"/>
    <property type="match status" value="2"/>
</dbReference>
<dbReference type="Gene3D" id="2.60.40.10">
    <property type="entry name" value="Immunoglobulins"/>
    <property type="match status" value="2"/>
</dbReference>
<evidence type="ECO:0000259" key="3">
    <source>
        <dbReference type="PROSITE" id="PS51272"/>
    </source>
</evidence>
<dbReference type="InterPro" id="IPR032179">
    <property type="entry name" value="Cry22Aa_Ig-like"/>
</dbReference>
<dbReference type="InterPro" id="IPR013783">
    <property type="entry name" value="Ig-like_fold"/>
</dbReference>
<feature type="signal peptide" evidence="2">
    <location>
        <begin position="1"/>
        <end position="25"/>
    </location>
</feature>
<evidence type="ECO:0000313" key="4">
    <source>
        <dbReference type="EMBL" id="WCT55756.1"/>
    </source>
</evidence>
<dbReference type="SUPFAM" id="SSF49373">
    <property type="entry name" value="Invasin/intimin cell-adhesion fragments"/>
    <property type="match status" value="1"/>
</dbReference>
<feature type="region of interest" description="Disordered" evidence="1">
    <location>
        <begin position="28"/>
        <end position="67"/>
    </location>
</feature>
<evidence type="ECO:0000256" key="2">
    <source>
        <dbReference type="SAM" id="SignalP"/>
    </source>
</evidence>
<accession>A0AAX3M1S1</accession>
<dbReference type="Proteomes" id="UP001220509">
    <property type="component" value="Chromosome"/>
</dbReference>
<feature type="compositionally biased region" description="Low complexity" evidence="1">
    <location>
        <begin position="28"/>
        <end position="45"/>
    </location>
</feature>
<dbReference type="KEGG" id="pka:PQ456_21835"/>
<evidence type="ECO:0000256" key="1">
    <source>
        <dbReference type="SAM" id="MobiDB-lite"/>
    </source>
</evidence>
<dbReference type="EMBL" id="CP117416">
    <property type="protein sequence ID" value="WCT55756.1"/>
    <property type="molecule type" value="Genomic_DNA"/>
</dbReference>
<keyword evidence="2" id="KW-0732">Signal</keyword>
<dbReference type="InterPro" id="IPR011042">
    <property type="entry name" value="6-blade_b-propeller_TolB-like"/>
</dbReference>
<dbReference type="InterPro" id="IPR051465">
    <property type="entry name" value="Cell_Envelope_Struct_Comp"/>
</dbReference>
<feature type="domain" description="SLH" evidence="3">
    <location>
        <begin position="1377"/>
        <end position="1440"/>
    </location>
</feature>
<dbReference type="Pfam" id="PF00395">
    <property type="entry name" value="SLH"/>
    <property type="match status" value="3"/>
</dbReference>
<dbReference type="PANTHER" id="PTHR43308:SF5">
    <property type="entry name" value="S-LAYER PROTEIN _ PEPTIDOGLYCAN ENDO-BETA-N-ACETYLGLUCOSAMINIDASE"/>
    <property type="match status" value="1"/>
</dbReference>
<feature type="domain" description="SLH" evidence="3">
    <location>
        <begin position="1441"/>
        <end position="1498"/>
    </location>
</feature>
<dbReference type="PANTHER" id="PTHR43308">
    <property type="entry name" value="OUTER MEMBRANE PROTEIN ALPHA-RELATED"/>
    <property type="match status" value="1"/>
</dbReference>
<dbReference type="InterPro" id="IPR003343">
    <property type="entry name" value="Big_2"/>
</dbReference>
<dbReference type="SMART" id="SM00635">
    <property type="entry name" value="BID_2"/>
    <property type="match status" value="1"/>
</dbReference>
<proteinExistence type="predicted"/>
<dbReference type="InterPro" id="IPR001119">
    <property type="entry name" value="SLH_dom"/>
</dbReference>
<name>A0AAX3M1S1_9BACL</name>
<feature type="chain" id="PRO_5043578844" evidence="2">
    <location>
        <begin position="26"/>
        <end position="1588"/>
    </location>
</feature>
<feature type="compositionally biased region" description="Polar residues" evidence="1">
    <location>
        <begin position="46"/>
        <end position="67"/>
    </location>
</feature>
<dbReference type="PROSITE" id="PS51272">
    <property type="entry name" value="SLH"/>
    <property type="match status" value="3"/>
</dbReference>
<dbReference type="Pfam" id="PF02368">
    <property type="entry name" value="Big_2"/>
    <property type="match status" value="1"/>
</dbReference>
<reference evidence="4 5" key="1">
    <citation type="submission" date="2023-02" db="EMBL/GenBank/DDBJ databases">
        <title>Genome sequence of Paenibacillus kyungheensis KACC 18744.</title>
        <authorList>
            <person name="Kim S."/>
            <person name="Heo J."/>
            <person name="Kwon S.-W."/>
        </authorList>
    </citation>
    <scope>NUCLEOTIDE SEQUENCE [LARGE SCALE GENOMIC DNA]</scope>
    <source>
        <strain evidence="4 5">KACC 18744</strain>
    </source>
</reference>
<dbReference type="Pfam" id="PF16403">
    <property type="entry name" value="Bact_surface_Ig-like"/>
    <property type="match status" value="3"/>
</dbReference>
<protein>
    <submittedName>
        <fullName evidence="4">DUF5011 domain-containing protein</fullName>
    </submittedName>
</protein>